<dbReference type="Proteomes" id="UP000228976">
    <property type="component" value="Unassembled WGS sequence"/>
</dbReference>
<evidence type="ECO:0000313" key="6">
    <source>
        <dbReference type="Proteomes" id="UP000228976"/>
    </source>
</evidence>
<evidence type="ECO:0000256" key="2">
    <source>
        <dbReference type="ARBA" id="ARBA00023015"/>
    </source>
</evidence>
<keyword evidence="6" id="KW-1185">Reference proteome</keyword>
<proteinExistence type="inferred from homology"/>
<dbReference type="GO" id="GO:0045892">
    <property type="term" value="P:negative regulation of DNA-templated transcription"/>
    <property type="evidence" value="ECO:0007669"/>
    <property type="project" value="InterPro"/>
</dbReference>
<dbReference type="InterPro" id="IPR014071">
    <property type="entry name" value="Cu_transp_CopY/TcrY"/>
</dbReference>
<dbReference type="InterPro" id="IPR036388">
    <property type="entry name" value="WH-like_DNA-bd_sf"/>
</dbReference>
<reference evidence="5 6" key="1">
    <citation type="journal article" date="2017" name="BMC Genomics">
        <title>Comparative genomic and phylogenomic analyses of the Bifidobacteriaceae family.</title>
        <authorList>
            <person name="Lugli G.A."/>
            <person name="Milani C."/>
            <person name="Turroni F."/>
            <person name="Duranti S."/>
            <person name="Mancabelli L."/>
            <person name="Mangifesta M."/>
            <person name="Ferrario C."/>
            <person name="Modesto M."/>
            <person name="Mattarelli P."/>
            <person name="Jiri K."/>
            <person name="van Sinderen D."/>
            <person name="Ventura M."/>
        </authorList>
    </citation>
    <scope>NUCLEOTIDE SEQUENCE [LARGE SCALE GENOMIC DNA]</scope>
    <source>
        <strain evidence="5 6">LMG 21773</strain>
    </source>
</reference>
<evidence type="ECO:0000313" key="5">
    <source>
        <dbReference type="EMBL" id="OZG54668.1"/>
    </source>
</evidence>
<dbReference type="PIRSF" id="PIRSF019455">
    <property type="entry name" value="CopR_AtkY"/>
    <property type="match status" value="1"/>
</dbReference>
<comment type="similarity">
    <text evidence="1">Belongs to the BlaI transcriptional regulatory family.</text>
</comment>
<accession>A0A261F6F1</accession>
<keyword evidence="4" id="KW-0804">Transcription</keyword>
<gene>
    <name evidence="5" type="ORF">AEAE_1290</name>
</gene>
<dbReference type="NCBIfam" id="TIGR02698">
    <property type="entry name" value="CopY_TcrY"/>
    <property type="match status" value="1"/>
</dbReference>
<dbReference type="EMBL" id="MWWU01000011">
    <property type="protein sequence ID" value="OZG54668.1"/>
    <property type="molecule type" value="Genomic_DNA"/>
</dbReference>
<name>A0A261F6F1_9BIFI</name>
<dbReference type="SUPFAM" id="SSF46785">
    <property type="entry name" value="Winged helix' DNA-binding domain"/>
    <property type="match status" value="1"/>
</dbReference>
<dbReference type="OrthoDB" id="279010at2"/>
<evidence type="ECO:0000256" key="4">
    <source>
        <dbReference type="ARBA" id="ARBA00023163"/>
    </source>
</evidence>
<dbReference type="Gene3D" id="1.10.10.10">
    <property type="entry name" value="Winged helix-like DNA-binding domain superfamily/Winged helix DNA-binding domain"/>
    <property type="match status" value="1"/>
</dbReference>
<dbReference type="AlphaFoldDB" id="A0A261F6F1"/>
<sequence>MSDTNAEVSLISPSEWELMRVVWTEGPSKAKTLVENMSKKSQWSESTTKTLLRRLVSKGILTTKSVEGQRGFLYTPTVAEKEAMRDQAVQLFNSMCAMKRGSVLIELIERMQMTRGDLDNLTKVIENKRETAPETIDCDCLPGECDEHEGAAH</sequence>
<evidence type="ECO:0000256" key="1">
    <source>
        <dbReference type="ARBA" id="ARBA00011046"/>
    </source>
</evidence>
<dbReference type="InterPro" id="IPR005650">
    <property type="entry name" value="BlaI_family"/>
</dbReference>
<dbReference type="Pfam" id="PF03965">
    <property type="entry name" value="Penicillinase_R"/>
    <property type="match status" value="1"/>
</dbReference>
<evidence type="ECO:0000256" key="3">
    <source>
        <dbReference type="ARBA" id="ARBA00023125"/>
    </source>
</evidence>
<protein>
    <submittedName>
        <fullName evidence="5">Penicillinase repressor</fullName>
    </submittedName>
</protein>
<organism evidence="5 6">
    <name type="scientific">Aeriscardovia aeriphila</name>
    <dbReference type="NCBI Taxonomy" id="218139"/>
    <lineage>
        <taxon>Bacteria</taxon>
        <taxon>Bacillati</taxon>
        <taxon>Actinomycetota</taxon>
        <taxon>Actinomycetes</taxon>
        <taxon>Bifidobacteriales</taxon>
        <taxon>Bifidobacteriaceae</taxon>
        <taxon>Aeriscardovia</taxon>
    </lineage>
</organism>
<comment type="caution">
    <text evidence="5">The sequence shown here is derived from an EMBL/GenBank/DDBJ whole genome shotgun (WGS) entry which is preliminary data.</text>
</comment>
<dbReference type="GO" id="GO:0003677">
    <property type="term" value="F:DNA binding"/>
    <property type="evidence" value="ECO:0007669"/>
    <property type="project" value="UniProtKB-KW"/>
</dbReference>
<dbReference type="RefSeq" id="WP_094690368.1">
    <property type="nucleotide sequence ID" value="NZ_JACBYZ010000001.1"/>
</dbReference>
<dbReference type="InterPro" id="IPR036390">
    <property type="entry name" value="WH_DNA-bd_sf"/>
</dbReference>
<keyword evidence="3" id="KW-0238">DNA-binding</keyword>
<keyword evidence="2" id="KW-0805">Transcription regulation</keyword>